<reference evidence="4 5" key="1">
    <citation type="journal article" date="2018" name="Front. Plant Sci.">
        <title>Red Clover (Trifolium pratense) and Zigzag Clover (T. medium) - A Picture of Genomic Similarities and Differences.</title>
        <authorList>
            <person name="Dluhosova J."/>
            <person name="Istvanek J."/>
            <person name="Nedelnik J."/>
            <person name="Repkova J."/>
        </authorList>
    </citation>
    <scope>NUCLEOTIDE SEQUENCE [LARGE SCALE GENOMIC DNA]</scope>
    <source>
        <strain evidence="5">cv. 10/8</strain>
        <tissue evidence="4">Leaf</tissue>
    </source>
</reference>
<protein>
    <submittedName>
        <fullName evidence="4">RNA-binding protein 25-like</fullName>
    </submittedName>
</protein>
<feature type="region of interest" description="Disordered" evidence="2">
    <location>
        <begin position="136"/>
        <end position="158"/>
    </location>
</feature>
<name>A0A392QHT6_9FABA</name>
<keyword evidence="5" id="KW-1185">Reference proteome</keyword>
<sequence length="158" mass="17962">VALCAAFIIMGEEDDHGWTTVRGRNRQGRGVNQYRFDIATSPKFNKENINSLTTYFFTDFPERFGAKALFNAFDNYGDIMEVVIPTKRDKGGRRFGFARFDRVSEPRLFEGELDNIIIGGDKISVNLSRFQRLEGNKRDVSSSGERNGIRGKTQSVHN</sequence>
<dbReference type="EMBL" id="LXQA010137648">
    <property type="protein sequence ID" value="MCI23748.1"/>
    <property type="molecule type" value="Genomic_DNA"/>
</dbReference>
<evidence type="ECO:0000259" key="3">
    <source>
        <dbReference type="PROSITE" id="PS50102"/>
    </source>
</evidence>
<comment type="caution">
    <text evidence="4">The sequence shown here is derived from an EMBL/GenBank/DDBJ whole genome shotgun (WGS) entry which is preliminary data.</text>
</comment>
<keyword evidence="1" id="KW-0694">RNA-binding</keyword>
<evidence type="ECO:0000256" key="1">
    <source>
        <dbReference type="PROSITE-ProRule" id="PRU00176"/>
    </source>
</evidence>
<feature type="domain" description="RRM" evidence="3">
    <location>
        <begin position="53"/>
        <end position="130"/>
    </location>
</feature>
<dbReference type="GO" id="GO:0003723">
    <property type="term" value="F:RNA binding"/>
    <property type="evidence" value="ECO:0007669"/>
    <property type="project" value="UniProtKB-UniRule"/>
</dbReference>
<dbReference type="InterPro" id="IPR000504">
    <property type="entry name" value="RRM_dom"/>
</dbReference>
<dbReference type="Proteomes" id="UP000265520">
    <property type="component" value="Unassembled WGS sequence"/>
</dbReference>
<feature type="non-terminal residue" evidence="4">
    <location>
        <position position="158"/>
    </location>
</feature>
<evidence type="ECO:0000256" key="2">
    <source>
        <dbReference type="SAM" id="MobiDB-lite"/>
    </source>
</evidence>
<dbReference type="InterPro" id="IPR012677">
    <property type="entry name" value="Nucleotide-bd_a/b_plait_sf"/>
</dbReference>
<evidence type="ECO:0000313" key="4">
    <source>
        <dbReference type="EMBL" id="MCI23748.1"/>
    </source>
</evidence>
<dbReference type="InterPro" id="IPR035979">
    <property type="entry name" value="RBD_domain_sf"/>
</dbReference>
<accession>A0A392QHT6</accession>
<dbReference type="Gene3D" id="3.30.70.330">
    <property type="match status" value="1"/>
</dbReference>
<dbReference type="Pfam" id="PF00076">
    <property type="entry name" value="RRM_1"/>
    <property type="match status" value="1"/>
</dbReference>
<evidence type="ECO:0000313" key="5">
    <source>
        <dbReference type="Proteomes" id="UP000265520"/>
    </source>
</evidence>
<dbReference type="SUPFAM" id="SSF54928">
    <property type="entry name" value="RNA-binding domain, RBD"/>
    <property type="match status" value="1"/>
</dbReference>
<organism evidence="4 5">
    <name type="scientific">Trifolium medium</name>
    <dbReference type="NCBI Taxonomy" id="97028"/>
    <lineage>
        <taxon>Eukaryota</taxon>
        <taxon>Viridiplantae</taxon>
        <taxon>Streptophyta</taxon>
        <taxon>Embryophyta</taxon>
        <taxon>Tracheophyta</taxon>
        <taxon>Spermatophyta</taxon>
        <taxon>Magnoliopsida</taxon>
        <taxon>eudicotyledons</taxon>
        <taxon>Gunneridae</taxon>
        <taxon>Pentapetalae</taxon>
        <taxon>rosids</taxon>
        <taxon>fabids</taxon>
        <taxon>Fabales</taxon>
        <taxon>Fabaceae</taxon>
        <taxon>Papilionoideae</taxon>
        <taxon>50 kb inversion clade</taxon>
        <taxon>NPAAA clade</taxon>
        <taxon>Hologalegina</taxon>
        <taxon>IRL clade</taxon>
        <taxon>Trifolieae</taxon>
        <taxon>Trifolium</taxon>
    </lineage>
</organism>
<dbReference type="CDD" id="cd00590">
    <property type="entry name" value="RRM_SF"/>
    <property type="match status" value="1"/>
</dbReference>
<dbReference type="AlphaFoldDB" id="A0A392QHT6"/>
<feature type="non-terminal residue" evidence="4">
    <location>
        <position position="1"/>
    </location>
</feature>
<dbReference type="PROSITE" id="PS50102">
    <property type="entry name" value="RRM"/>
    <property type="match status" value="1"/>
</dbReference>
<proteinExistence type="predicted"/>